<organism evidence="2 3">
    <name type="scientific">Actinomadura sediminis</name>
    <dbReference type="NCBI Taxonomy" id="1038904"/>
    <lineage>
        <taxon>Bacteria</taxon>
        <taxon>Bacillati</taxon>
        <taxon>Actinomycetota</taxon>
        <taxon>Actinomycetes</taxon>
        <taxon>Streptosporangiales</taxon>
        <taxon>Thermomonosporaceae</taxon>
        <taxon>Actinomadura</taxon>
    </lineage>
</organism>
<dbReference type="PANTHER" id="PTHR30543:SF21">
    <property type="entry name" value="NAD(P)H-DEPENDENT FMN REDUCTASE LOT6"/>
    <property type="match status" value="1"/>
</dbReference>
<comment type="caution">
    <text evidence="2">The sequence shown here is derived from an EMBL/GenBank/DDBJ whole genome shotgun (WGS) entry which is preliminary data.</text>
</comment>
<dbReference type="InterPro" id="IPR005025">
    <property type="entry name" value="FMN_Rdtase-like_dom"/>
</dbReference>
<evidence type="ECO:0000259" key="1">
    <source>
        <dbReference type="Pfam" id="PF03358"/>
    </source>
</evidence>
<evidence type="ECO:0000313" key="3">
    <source>
        <dbReference type="Proteomes" id="UP001596972"/>
    </source>
</evidence>
<dbReference type="InterPro" id="IPR050712">
    <property type="entry name" value="NAD(P)H-dep_reductase"/>
</dbReference>
<dbReference type="InterPro" id="IPR029039">
    <property type="entry name" value="Flavoprotein-like_sf"/>
</dbReference>
<dbReference type="Pfam" id="PF03358">
    <property type="entry name" value="FMN_red"/>
    <property type="match status" value="1"/>
</dbReference>
<dbReference type="GO" id="GO:0016491">
    <property type="term" value="F:oxidoreductase activity"/>
    <property type="evidence" value="ECO:0007669"/>
    <property type="project" value="UniProtKB-KW"/>
</dbReference>
<keyword evidence="2" id="KW-0560">Oxidoreductase</keyword>
<name>A0ABW3EPZ5_9ACTN</name>
<dbReference type="EC" id="1.-.-.-" evidence="2"/>
<gene>
    <name evidence="2" type="ORF">ACFQ11_15830</name>
</gene>
<dbReference type="EMBL" id="JBHTJA010000027">
    <property type="protein sequence ID" value="MFD0901870.1"/>
    <property type="molecule type" value="Genomic_DNA"/>
</dbReference>
<dbReference type="RefSeq" id="WP_378299085.1">
    <property type="nucleotide sequence ID" value="NZ_JBHTJA010000027.1"/>
</dbReference>
<dbReference type="PANTHER" id="PTHR30543">
    <property type="entry name" value="CHROMATE REDUCTASE"/>
    <property type="match status" value="1"/>
</dbReference>
<sequence>MSDLTPLRLAVIVGSTRKDRFCPVPAAWVADRAREHGGYEVDVIDLADERLPDVLNGDDPDVPPPAPVRALAPRLASADAFVIVTPVYNHGYPASLKNAVDWFFDEWSAKPVGFVSYGGAGGGLHAVEQLRQVFCEVHATTIRESLGFANYWDLFDDAGRPVDAAGAEKAAATFLDRLAWWAHALRDARGKRPYTH</sequence>
<protein>
    <submittedName>
        <fullName evidence="2">NADPH-dependent FMN reductase</fullName>
        <ecNumber evidence="2">1.-.-.-</ecNumber>
    </submittedName>
</protein>
<accession>A0ABW3EPZ5</accession>
<feature type="domain" description="NADPH-dependent FMN reductase-like" evidence="1">
    <location>
        <begin position="8"/>
        <end position="152"/>
    </location>
</feature>
<dbReference type="Gene3D" id="3.40.50.360">
    <property type="match status" value="1"/>
</dbReference>
<reference evidence="3" key="1">
    <citation type="journal article" date="2019" name="Int. J. Syst. Evol. Microbiol.">
        <title>The Global Catalogue of Microorganisms (GCM) 10K type strain sequencing project: providing services to taxonomists for standard genome sequencing and annotation.</title>
        <authorList>
            <consortium name="The Broad Institute Genomics Platform"/>
            <consortium name="The Broad Institute Genome Sequencing Center for Infectious Disease"/>
            <person name="Wu L."/>
            <person name="Ma J."/>
        </authorList>
    </citation>
    <scope>NUCLEOTIDE SEQUENCE [LARGE SCALE GENOMIC DNA]</scope>
    <source>
        <strain evidence="3">JCM 31202</strain>
    </source>
</reference>
<keyword evidence="3" id="KW-1185">Reference proteome</keyword>
<proteinExistence type="predicted"/>
<evidence type="ECO:0000313" key="2">
    <source>
        <dbReference type="EMBL" id="MFD0901870.1"/>
    </source>
</evidence>
<dbReference type="SUPFAM" id="SSF52218">
    <property type="entry name" value="Flavoproteins"/>
    <property type="match status" value="1"/>
</dbReference>
<dbReference type="Proteomes" id="UP001596972">
    <property type="component" value="Unassembled WGS sequence"/>
</dbReference>